<keyword evidence="2" id="KW-1133">Transmembrane helix</keyword>
<dbReference type="AlphaFoldDB" id="A0A6B3N780"/>
<protein>
    <recommendedName>
        <fullName evidence="5">Transketolase</fullName>
    </recommendedName>
</protein>
<organism evidence="4">
    <name type="scientific">Symploca sp. SIO1C4</name>
    <dbReference type="NCBI Taxonomy" id="2607765"/>
    <lineage>
        <taxon>Bacteria</taxon>
        <taxon>Bacillati</taxon>
        <taxon>Cyanobacteriota</taxon>
        <taxon>Cyanophyceae</taxon>
        <taxon>Coleofasciculales</taxon>
        <taxon>Coleofasciculaceae</taxon>
        <taxon>Symploca</taxon>
    </lineage>
</organism>
<evidence type="ECO:0000256" key="1">
    <source>
        <dbReference type="SAM" id="MobiDB-lite"/>
    </source>
</evidence>
<reference evidence="4" key="1">
    <citation type="submission" date="2019-11" db="EMBL/GenBank/DDBJ databases">
        <title>Genomic insights into an expanded diversity of filamentous marine cyanobacteria reveals the extraordinary biosynthetic potential of Moorea and Okeania.</title>
        <authorList>
            <person name="Ferreira Leao T."/>
            <person name="Wang M."/>
            <person name="Moss N."/>
            <person name="Da Silva R."/>
            <person name="Sanders J."/>
            <person name="Nurk S."/>
            <person name="Gurevich A."/>
            <person name="Humphrey G."/>
            <person name="Reher R."/>
            <person name="Zhu Q."/>
            <person name="Belda-Ferre P."/>
            <person name="Glukhov E."/>
            <person name="Rex R."/>
            <person name="Dorrestein P.C."/>
            <person name="Knight R."/>
            <person name="Pevzner P."/>
            <person name="Gerwick W.H."/>
            <person name="Gerwick L."/>
        </authorList>
    </citation>
    <scope>NUCLEOTIDE SEQUENCE</scope>
    <source>
        <strain evidence="4">SIO1C4</strain>
    </source>
</reference>
<feature type="chain" id="PRO_5025398362" description="Transketolase" evidence="3">
    <location>
        <begin position="32"/>
        <end position="219"/>
    </location>
</feature>
<proteinExistence type="predicted"/>
<feature type="signal peptide" evidence="3">
    <location>
        <begin position="1"/>
        <end position="31"/>
    </location>
</feature>
<keyword evidence="3" id="KW-0732">Signal</keyword>
<evidence type="ECO:0000256" key="3">
    <source>
        <dbReference type="SAM" id="SignalP"/>
    </source>
</evidence>
<keyword evidence="2" id="KW-0472">Membrane</keyword>
<evidence type="ECO:0000313" key="4">
    <source>
        <dbReference type="EMBL" id="NER28969.1"/>
    </source>
</evidence>
<evidence type="ECO:0000256" key="2">
    <source>
        <dbReference type="SAM" id="Phobius"/>
    </source>
</evidence>
<feature type="transmembrane region" description="Helical" evidence="2">
    <location>
        <begin position="188"/>
        <end position="210"/>
    </location>
</feature>
<name>A0A6B3N780_9CYAN</name>
<dbReference type="EMBL" id="JAAHFQ010000287">
    <property type="protein sequence ID" value="NER28969.1"/>
    <property type="molecule type" value="Genomic_DNA"/>
</dbReference>
<comment type="caution">
    <text evidence="4">The sequence shown here is derived from an EMBL/GenBank/DDBJ whole genome shotgun (WGS) entry which is preliminary data.</text>
</comment>
<feature type="region of interest" description="Disordered" evidence="1">
    <location>
        <begin position="154"/>
        <end position="179"/>
    </location>
</feature>
<gene>
    <name evidence="4" type="ORF">F6J89_15355</name>
</gene>
<keyword evidence="2" id="KW-0812">Transmembrane</keyword>
<accession>A0A6B3N780</accession>
<sequence length="219" mass="23421">MNHFHLFHLPLRSQILSVFLLLAGLISPATAHKVQTNADVGATFHIEPNHNPRAGEPAKTWFALTRIGGQLIPLEQCVCKLAVYEQPSAAGDSPILEPPLKAISAEQYQGIPGADIIFPKAGAYELGLSGAPKSGANFQEFNLKYTVNVGAGKTAPTSPAAPKSDSEVQSSQDQVSSNERVQSNSQSFVQWLIPVIVLVVILGIGGFWFVGVPKKLSNK</sequence>
<evidence type="ECO:0008006" key="5">
    <source>
        <dbReference type="Google" id="ProtNLM"/>
    </source>
</evidence>
<feature type="compositionally biased region" description="Low complexity" evidence="1">
    <location>
        <begin position="167"/>
        <end position="177"/>
    </location>
</feature>